<dbReference type="EMBL" id="CM044704">
    <property type="protein sequence ID" value="KAI5668197.1"/>
    <property type="molecule type" value="Genomic_DNA"/>
</dbReference>
<dbReference type="Proteomes" id="UP001060085">
    <property type="component" value="Linkage Group LG04"/>
</dbReference>
<gene>
    <name evidence="1" type="ORF">M9H77_18050</name>
</gene>
<keyword evidence="2" id="KW-1185">Reference proteome</keyword>
<proteinExistence type="predicted"/>
<sequence length="210" mass="22524">MTTGVLEGPSSSPTQMSSIMRKVKTIICQCIFSIGGTLGCTPSQYDIQQTFALQPSHYHPREPVHEHVARGVKRGARRLLGGRTREGRAPAPPHPGRRGRGRVVPRHGRERGGGSHALIFTLGLTPDALSHPNVPYAPPPLSAVELSFDAPLPPSTAGSSVPHISISVASSSNSEEHSGDPLDDVTPAQQLSFGPRVRSKTTKFIPSYYR</sequence>
<evidence type="ECO:0000313" key="1">
    <source>
        <dbReference type="EMBL" id="KAI5668197.1"/>
    </source>
</evidence>
<organism evidence="1 2">
    <name type="scientific">Catharanthus roseus</name>
    <name type="common">Madagascar periwinkle</name>
    <name type="synonym">Vinca rosea</name>
    <dbReference type="NCBI Taxonomy" id="4058"/>
    <lineage>
        <taxon>Eukaryota</taxon>
        <taxon>Viridiplantae</taxon>
        <taxon>Streptophyta</taxon>
        <taxon>Embryophyta</taxon>
        <taxon>Tracheophyta</taxon>
        <taxon>Spermatophyta</taxon>
        <taxon>Magnoliopsida</taxon>
        <taxon>eudicotyledons</taxon>
        <taxon>Gunneridae</taxon>
        <taxon>Pentapetalae</taxon>
        <taxon>asterids</taxon>
        <taxon>lamiids</taxon>
        <taxon>Gentianales</taxon>
        <taxon>Apocynaceae</taxon>
        <taxon>Rauvolfioideae</taxon>
        <taxon>Vinceae</taxon>
        <taxon>Catharanthinae</taxon>
        <taxon>Catharanthus</taxon>
    </lineage>
</organism>
<evidence type="ECO:0000313" key="2">
    <source>
        <dbReference type="Proteomes" id="UP001060085"/>
    </source>
</evidence>
<comment type="caution">
    <text evidence="1">The sequence shown here is derived from an EMBL/GenBank/DDBJ whole genome shotgun (WGS) entry which is preliminary data.</text>
</comment>
<accession>A0ACC0B6J6</accession>
<protein>
    <submittedName>
        <fullName evidence="1">Uncharacterized protein</fullName>
    </submittedName>
</protein>
<name>A0ACC0B6J6_CATRO</name>
<reference evidence="2" key="1">
    <citation type="journal article" date="2023" name="Nat. Plants">
        <title>Single-cell RNA sequencing provides a high-resolution roadmap for understanding the multicellular compartmentation of specialized metabolism.</title>
        <authorList>
            <person name="Sun S."/>
            <person name="Shen X."/>
            <person name="Li Y."/>
            <person name="Li Y."/>
            <person name="Wang S."/>
            <person name="Li R."/>
            <person name="Zhang H."/>
            <person name="Shen G."/>
            <person name="Guo B."/>
            <person name="Wei J."/>
            <person name="Xu J."/>
            <person name="St-Pierre B."/>
            <person name="Chen S."/>
            <person name="Sun C."/>
        </authorList>
    </citation>
    <scope>NUCLEOTIDE SEQUENCE [LARGE SCALE GENOMIC DNA]</scope>
</reference>